<evidence type="ECO:0000313" key="3">
    <source>
        <dbReference type="EMBL" id="NYG02038.1"/>
    </source>
</evidence>
<sequence>MALYVYRCGADGPVEERHPIGSAPATARCPTCGEQSPRVITAPMLGLADRGRVALIDRTTATAHEPQVVSAPPPRPLRPGGPPLHPATRSLPRP</sequence>
<feature type="region of interest" description="Disordered" evidence="1">
    <location>
        <begin position="60"/>
        <end position="94"/>
    </location>
</feature>
<protein>
    <recommendedName>
        <fullName evidence="2">Putative regulatory protein FmdB zinc ribbon domain-containing protein</fullName>
    </recommendedName>
</protein>
<reference evidence="3 4" key="1">
    <citation type="submission" date="2020-07" db="EMBL/GenBank/DDBJ databases">
        <title>Sequencing the genomes of 1000 actinobacteria strains.</title>
        <authorList>
            <person name="Klenk H.-P."/>
        </authorList>
    </citation>
    <scope>NUCLEOTIDE SEQUENCE [LARGE SCALE GENOMIC DNA]</scope>
    <source>
        <strain evidence="3 4">DSM 44749</strain>
    </source>
</reference>
<evidence type="ECO:0000256" key="1">
    <source>
        <dbReference type="SAM" id="MobiDB-lite"/>
    </source>
</evidence>
<evidence type="ECO:0000313" key="4">
    <source>
        <dbReference type="Proteomes" id="UP000549695"/>
    </source>
</evidence>
<dbReference type="RefSeq" id="WP_179761081.1">
    <property type="nucleotide sequence ID" value="NZ_BAAAJZ010000001.1"/>
</dbReference>
<dbReference type="AlphaFoldDB" id="A0A852VYN9"/>
<organism evidence="3 4">
    <name type="scientific">Pseudonocardia alni</name>
    <name type="common">Amycolata alni</name>
    <dbReference type="NCBI Taxonomy" id="33907"/>
    <lineage>
        <taxon>Bacteria</taxon>
        <taxon>Bacillati</taxon>
        <taxon>Actinomycetota</taxon>
        <taxon>Actinomycetes</taxon>
        <taxon>Pseudonocardiales</taxon>
        <taxon>Pseudonocardiaceae</taxon>
        <taxon>Pseudonocardia</taxon>
    </lineage>
</organism>
<dbReference type="EMBL" id="JACCCZ010000001">
    <property type="protein sequence ID" value="NYG02038.1"/>
    <property type="molecule type" value="Genomic_DNA"/>
</dbReference>
<keyword evidence="4" id="KW-1185">Reference proteome</keyword>
<gene>
    <name evidence="3" type="ORF">HDA37_002323</name>
</gene>
<evidence type="ECO:0000259" key="2">
    <source>
        <dbReference type="SMART" id="SM00834"/>
    </source>
</evidence>
<feature type="domain" description="Putative regulatory protein FmdB zinc ribbon" evidence="2">
    <location>
        <begin position="1"/>
        <end position="41"/>
    </location>
</feature>
<dbReference type="GeneID" id="98052094"/>
<feature type="region of interest" description="Disordered" evidence="1">
    <location>
        <begin position="14"/>
        <end position="33"/>
    </location>
</feature>
<accession>A0A852VYN9</accession>
<dbReference type="SMART" id="SM00834">
    <property type="entry name" value="CxxC_CXXC_SSSS"/>
    <property type="match status" value="1"/>
</dbReference>
<dbReference type="InterPro" id="IPR013429">
    <property type="entry name" value="Regulatory_FmdB_Zinc_ribbon"/>
</dbReference>
<proteinExistence type="predicted"/>
<comment type="caution">
    <text evidence="3">The sequence shown here is derived from an EMBL/GenBank/DDBJ whole genome shotgun (WGS) entry which is preliminary data.</text>
</comment>
<name>A0A852VYN9_PSEA5</name>
<dbReference type="Proteomes" id="UP000549695">
    <property type="component" value="Unassembled WGS sequence"/>
</dbReference>
<feature type="compositionally biased region" description="Pro residues" evidence="1">
    <location>
        <begin position="71"/>
        <end position="85"/>
    </location>
</feature>